<evidence type="ECO:0000256" key="6">
    <source>
        <dbReference type="PROSITE-ProRule" id="PRU00047"/>
    </source>
</evidence>
<evidence type="ECO:0000313" key="11">
    <source>
        <dbReference type="EMBL" id="KAK9142204.1"/>
    </source>
</evidence>
<dbReference type="InterPro" id="IPR033489">
    <property type="entry name" value="RBBP6"/>
</dbReference>
<dbReference type="AlphaFoldDB" id="A0AAP0JYK9"/>
<keyword evidence="2" id="KW-0479">Metal-binding</keyword>
<evidence type="ECO:0000259" key="10">
    <source>
        <dbReference type="PROSITE" id="PS51282"/>
    </source>
</evidence>
<dbReference type="GO" id="GO:0061630">
    <property type="term" value="F:ubiquitin protein ligase activity"/>
    <property type="evidence" value="ECO:0007669"/>
    <property type="project" value="InterPro"/>
</dbReference>
<keyword evidence="12" id="KW-1185">Reference proteome</keyword>
<feature type="region of interest" description="Disordered" evidence="7">
    <location>
        <begin position="487"/>
        <end position="526"/>
    </location>
</feature>
<evidence type="ECO:0000256" key="1">
    <source>
        <dbReference type="ARBA" id="ARBA00004123"/>
    </source>
</evidence>
<feature type="region of interest" description="Disordered" evidence="7">
    <location>
        <begin position="600"/>
        <end position="728"/>
    </location>
</feature>
<dbReference type="Gene3D" id="3.10.20.90">
    <property type="entry name" value="Phosphatidylinositol 3-kinase Catalytic Subunit, Chain A, domain 1"/>
    <property type="match status" value="1"/>
</dbReference>
<dbReference type="GO" id="GO:0003676">
    <property type="term" value="F:nucleic acid binding"/>
    <property type="evidence" value="ECO:0007669"/>
    <property type="project" value="InterPro"/>
</dbReference>
<evidence type="ECO:0000256" key="3">
    <source>
        <dbReference type="ARBA" id="ARBA00022771"/>
    </source>
</evidence>
<dbReference type="GO" id="GO:0005634">
    <property type="term" value="C:nucleus"/>
    <property type="evidence" value="ECO:0007669"/>
    <property type="project" value="UniProtKB-SubCell"/>
</dbReference>
<dbReference type="Proteomes" id="UP001420932">
    <property type="component" value="Unassembled WGS sequence"/>
</dbReference>
<proteinExistence type="predicted"/>
<reference evidence="11 12" key="1">
    <citation type="submission" date="2024-01" db="EMBL/GenBank/DDBJ databases">
        <title>Genome assemblies of Stephania.</title>
        <authorList>
            <person name="Yang L."/>
        </authorList>
    </citation>
    <scope>NUCLEOTIDE SEQUENCE [LARGE SCALE GENOMIC DNA]</scope>
    <source>
        <strain evidence="11">YNDBR</strain>
        <tissue evidence="11">Leaf</tissue>
    </source>
</reference>
<dbReference type="CDD" id="cd16620">
    <property type="entry name" value="vRING-HC-C4C4_RBBP6"/>
    <property type="match status" value="1"/>
</dbReference>
<dbReference type="InterPro" id="IPR014891">
    <property type="entry name" value="DWNN_domain"/>
</dbReference>
<dbReference type="PROSITE" id="PS50158">
    <property type="entry name" value="ZF_CCHC"/>
    <property type="match status" value="1"/>
</dbReference>
<evidence type="ECO:0000256" key="4">
    <source>
        <dbReference type="ARBA" id="ARBA00022833"/>
    </source>
</evidence>
<feature type="compositionally biased region" description="Basic residues" evidence="7">
    <location>
        <begin position="635"/>
        <end position="650"/>
    </location>
</feature>
<name>A0AAP0JYK9_9MAGN</name>
<feature type="domain" description="DWNN" evidence="10">
    <location>
        <begin position="3"/>
        <end position="78"/>
    </location>
</feature>
<organism evidence="11 12">
    <name type="scientific">Stephania yunnanensis</name>
    <dbReference type="NCBI Taxonomy" id="152371"/>
    <lineage>
        <taxon>Eukaryota</taxon>
        <taxon>Viridiplantae</taxon>
        <taxon>Streptophyta</taxon>
        <taxon>Embryophyta</taxon>
        <taxon>Tracheophyta</taxon>
        <taxon>Spermatophyta</taxon>
        <taxon>Magnoliopsida</taxon>
        <taxon>Ranunculales</taxon>
        <taxon>Menispermaceae</taxon>
        <taxon>Menispermoideae</taxon>
        <taxon>Cissampelideae</taxon>
        <taxon>Stephania</taxon>
    </lineage>
</organism>
<dbReference type="InterPro" id="IPR001841">
    <property type="entry name" value="Znf_RING"/>
</dbReference>
<evidence type="ECO:0000313" key="12">
    <source>
        <dbReference type="Proteomes" id="UP001420932"/>
    </source>
</evidence>
<feature type="domain" description="CCHC-type" evidence="9">
    <location>
        <begin position="375"/>
        <end position="389"/>
    </location>
</feature>
<sequence length="760" mass="86469">MSIRFKFRSSLAFDSVDIGPSASISVRDLKSKIAYHKKLSNNFHDFDLVIADAASGEEYGAEDFLIPSGSSVVIKRVPAERLSPSLKPSTDVVKDMGNKQNAISGCFPSVNEDIENFDDFGTDLYPVLETNFWIQFLMLPKCSESSIARCQNVNPGDLSEAICRDTFGSEGDTQARYHRKFVGDKKLDHAANANSPIVERPDLPSELRCSLCKSIFKEAVLIPCCQHSFCDKCIRLVLIEKAKCPKCLSSKCRVENLLPNLSLRLAIEHFLEFQIVTNGSDELLKYAPDEESGIHVKELSCAVSVHRRETVLPHSPSATGKGSNQVMPEPEIEMNKRNNRSAADNDTADGTGSFAAMNKSKKENAYMISVVARACYMCGSPDHFIRECPAAAGSCHMFHPGGMPTYGSPYWHGASLPYIRPFMNMYASPTMMPCNPNAVPLTTFAIPSYIPSAYGGFPVPSRLVRMWNAVPPMVSGAEHSLSQAEFGEFQNNKKRSKPLNERPPREKLHDRDLNDHTYRESQLSHEWGTLQDKANVAIYTHDVHNKRPQKKHPRYEHLDEDFHIKDRSCPKDSTSDSEKDHRYHHSDVESFKIQDSYSPDWHRKDNCRQNGSSTDRSFTSCETPYMSDSSNHCTREKKHARCHSRKKLIKPKQSGSDFSPRNQHERQKLVNTDKRRVETDVERHDRRHHSMTQSSQELSYEDQKRRKRNEKESVHSAKLSGHEMRSGDDHWSHERWEMVNGLSEDCGEDYHHHHKRNRVW</sequence>
<dbReference type="GO" id="GO:0006511">
    <property type="term" value="P:ubiquitin-dependent protein catabolic process"/>
    <property type="evidence" value="ECO:0007669"/>
    <property type="project" value="TreeGrafter"/>
</dbReference>
<feature type="domain" description="RING-type" evidence="8">
    <location>
        <begin position="209"/>
        <end position="247"/>
    </location>
</feature>
<comment type="subcellular location">
    <subcellularLocation>
        <location evidence="1">Nucleus</location>
    </subcellularLocation>
</comment>
<dbReference type="Pfam" id="PF08783">
    <property type="entry name" value="DWNN"/>
    <property type="match status" value="1"/>
</dbReference>
<evidence type="ECO:0000259" key="8">
    <source>
        <dbReference type="PROSITE" id="PS50089"/>
    </source>
</evidence>
<dbReference type="PROSITE" id="PS50089">
    <property type="entry name" value="ZF_RING_2"/>
    <property type="match status" value="1"/>
</dbReference>
<dbReference type="SUPFAM" id="SSF57850">
    <property type="entry name" value="RING/U-box"/>
    <property type="match status" value="1"/>
</dbReference>
<dbReference type="SMART" id="SM01180">
    <property type="entry name" value="DWNN"/>
    <property type="match status" value="1"/>
</dbReference>
<dbReference type="PROSITE" id="PS51282">
    <property type="entry name" value="DWNN"/>
    <property type="match status" value="1"/>
</dbReference>
<dbReference type="EMBL" id="JBBNAF010000005">
    <property type="protein sequence ID" value="KAK9142204.1"/>
    <property type="molecule type" value="Genomic_DNA"/>
</dbReference>
<evidence type="ECO:0000259" key="9">
    <source>
        <dbReference type="PROSITE" id="PS50158"/>
    </source>
</evidence>
<dbReference type="PROSITE" id="PS00518">
    <property type="entry name" value="ZF_RING_1"/>
    <property type="match status" value="1"/>
</dbReference>
<dbReference type="InterPro" id="IPR017907">
    <property type="entry name" value="Znf_RING_CS"/>
</dbReference>
<dbReference type="Gene3D" id="3.30.40.10">
    <property type="entry name" value="Zinc/RING finger domain, C3HC4 (zinc finger)"/>
    <property type="match status" value="1"/>
</dbReference>
<dbReference type="Pfam" id="PF13923">
    <property type="entry name" value="zf-C3HC4_2"/>
    <property type="match status" value="1"/>
</dbReference>
<dbReference type="GO" id="GO:0006397">
    <property type="term" value="P:mRNA processing"/>
    <property type="evidence" value="ECO:0007669"/>
    <property type="project" value="InterPro"/>
</dbReference>
<dbReference type="GO" id="GO:0008270">
    <property type="term" value="F:zinc ion binding"/>
    <property type="evidence" value="ECO:0007669"/>
    <property type="project" value="UniProtKB-KW"/>
</dbReference>
<feature type="region of interest" description="Disordered" evidence="7">
    <location>
        <begin position="563"/>
        <end position="587"/>
    </location>
</feature>
<feature type="compositionally biased region" description="Basic and acidic residues" evidence="7">
    <location>
        <begin position="662"/>
        <end position="684"/>
    </location>
</feature>
<protein>
    <submittedName>
        <fullName evidence="11">Uncharacterized protein</fullName>
    </submittedName>
</protein>
<accession>A0AAP0JYK9</accession>
<gene>
    <name evidence="11" type="ORF">Syun_011604</name>
</gene>
<evidence type="ECO:0000256" key="7">
    <source>
        <dbReference type="SAM" id="MobiDB-lite"/>
    </source>
</evidence>
<evidence type="ECO:0000256" key="5">
    <source>
        <dbReference type="ARBA" id="ARBA00023242"/>
    </source>
</evidence>
<feature type="compositionally biased region" description="Polar residues" evidence="7">
    <location>
        <begin position="608"/>
        <end position="632"/>
    </location>
</feature>
<dbReference type="GO" id="GO:0016567">
    <property type="term" value="P:protein ubiquitination"/>
    <property type="evidence" value="ECO:0007669"/>
    <property type="project" value="InterPro"/>
</dbReference>
<dbReference type="PANTHER" id="PTHR15439">
    <property type="entry name" value="RETINOBLASTOMA-BINDING PROTEIN 6"/>
    <property type="match status" value="1"/>
</dbReference>
<keyword evidence="5" id="KW-0539">Nucleus</keyword>
<keyword evidence="4" id="KW-0862">Zinc</keyword>
<dbReference type="SMART" id="SM00184">
    <property type="entry name" value="RING"/>
    <property type="match status" value="1"/>
</dbReference>
<feature type="compositionally biased region" description="Basic and acidic residues" evidence="7">
    <location>
        <begin position="498"/>
        <end position="523"/>
    </location>
</feature>
<keyword evidence="3 6" id="KW-0863">Zinc-finger</keyword>
<comment type="caution">
    <text evidence="11">The sequence shown here is derived from an EMBL/GenBank/DDBJ whole genome shotgun (WGS) entry which is preliminary data.</text>
</comment>
<dbReference type="InterPro" id="IPR013083">
    <property type="entry name" value="Znf_RING/FYVE/PHD"/>
</dbReference>
<dbReference type="PANTHER" id="PTHR15439:SF11">
    <property type="entry name" value="E3 UBIQUITIN LIGASE PQT3-LIKE ISOFORM X1"/>
    <property type="match status" value="1"/>
</dbReference>
<dbReference type="SMART" id="SM00343">
    <property type="entry name" value="ZnF_C2HC"/>
    <property type="match status" value="1"/>
</dbReference>
<feature type="compositionally biased region" description="Basic and acidic residues" evidence="7">
    <location>
        <begin position="701"/>
        <end position="728"/>
    </location>
</feature>
<evidence type="ECO:0000256" key="2">
    <source>
        <dbReference type="ARBA" id="ARBA00022723"/>
    </source>
</evidence>
<dbReference type="InterPro" id="IPR001878">
    <property type="entry name" value="Znf_CCHC"/>
</dbReference>